<dbReference type="OMA" id="RYFAFEE"/>
<comment type="catalytic activity">
    <reaction evidence="16">
        <text>L-threonyl-[protein] + ATP = O-phospho-L-threonyl-[protein] + ADP + H(+)</text>
        <dbReference type="Rhea" id="RHEA:46608"/>
        <dbReference type="Rhea" id="RHEA-COMP:11060"/>
        <dbReference type="Rhea" id="RHEA-COMP:11605"/>
        <dbReference type="ChEBI" id="CHEBI:15378"/>
        <dbReference type="ChEBI" id="CHEBI:30013"/>
        <dbReference type="ChEBI" id="CHEBI:30616"/>
        <dbReference type="ChEBI" id="CHEBI:61977"/>
        <dbReference type="ChEBI" id="CHEBI:456216"/>
        <dbReference type="EC" id="2.7.11.1"/>
    </reaction>
</comment>
<keyword evidence="5" id="KW-0433">Leucine-rich repeat</keyword>
<reference evidence="21" key="1">
    <citation type="submission" date="2021-08" db="EMBL/GenBank/DDBJ databases">
        <title>WGS assembly of Ceratopteris richardii.</title>
        <authorList>
            <person name="Marchant D.B."/>
            <person name="Chen G."/>
            <person name="Jenkins J."/>
            <person name="Shu S."/>
            <person name="Leebens-Mack J."/>
            <person name="Grimwood J."/>
            <person name="Schmutz J."/>
            <person name="Soltis P."/>
            <person name="Soltis D."/>
            <person name="Chen Z.-H."/>
        </authorList>
    </citation>
    <scope>NUCLEOTIDE SEQUENCE</scope>
    <source>
        <strain evidence="21">Whitten #5841</strain>
        <tissue evidence="21">Leaf</tissue>
    </source>
</reference>
<evidence type="ECO:0000256" key="13">
    <source>
        <dbReference type="ARBA" id="ARBA00022989"/>
    </source>
</evidence>
<dbReference type="Gene3D" id="1.10.510.10">
    <property type="entry name" value="Transferase(Phosphotransferase) domain 1"/>
    <property type="match status" value="1"/>
</dbReference>
<evidence type="ECO:0000256" key="6">
    <source>
        <dbReference type="ARBA" id="ARBA00022679"/>
    </source>
</evidence>
<keyword evidence="12 18" id="KW-0067">ATP-binding</keyword>
<name>A0A8T2TZ49_CERRI</name>
<evidence type="ECO:0000256" key="8">
    <source>
        <dbReference type="ARBA" id="ARBA00022729"/>
    </source>
</evidence>
<dbReference type="Pfam" id="PF08263">
    <property type="entry name" value="LRRNT_2"/>
    <property type="match status" value="1"/>
</dbReference>
<evidence type="ECO:0000256" key="10">
    <source>
        <dbReference type="ARBA" id="ARBA00022741"/>
    </source>
</evidence>
<keyword evidence="4" id="KW-0723">Serine/threonine-protein kinase</keyword>
<dbReference type="PANTHER" id="PTHR45974">
    <property type="entry name" value="RECEPTOR-LIKE PROTEIN 55"/>
    <property type="match status" value="1"/>
</dbReference>
<evidence type="ECO:0000256" key="4">
    <source>
        <dbReference type="ARBA" id="ARBA00022527"/>
    </source>
</evidence>
<feature type="binding site" evidence="18">
    <location>
        <position position="678"/>
    </location>
    <ligand>
        <name>ATP</name>
        <dbReference type="ChEBI" id="CHEBI:30616"/>
    </ligand>
</feature>
<dbReference type="InterPro" id="IPR001245">
    <property type="entry name" value="Ser-Thr/Tyr_kinase_cat_dom"/>
</dbReference>
<dbReference type="InterPro" id="IPR003591">
    <property type="entry name" value="Leu-rich_rpt_typical-subtyp"/>
</dbReference>
<dbReference type="SUPFAM" id="SSF52058">
    <property type="entry name" value="L domain-like"/>
    <property type="match status" value="1"/>
</dbReference>
<keyword evidence="11" id="KW-0418">Kinase</keyword>
<accession>A0A8T2TZ49</accession>
<dbReference type="InterPro" id="IPR017441">
    <property type="entry name" value="Protein_kinase_ATP_BS"/>
</dbReference>
<evidence type="ECO:0000256" key="18">
    <source>
        <dbReference type="PROSITE-ProRule" id="PRU10141"/>
    </source>
</evidence>
<dbReference type="EC" id="2.7.11.1" evidence="3"/>
<evidence type="ECO:0000256" key="19">
    <source>
        <dbReference type="SAM" id="Phobius"/>
    </source>
</evidence>
<evidence type="ECO:0000313" key="21">
    <source>
        <dbReference type="EMBL" id="KAH7427550.1"/>
    </source>
</evidence>
<dbReference type="Pfam" id="PF00560">
    <property type="entry name" value="LRR_1"/>
    <property type="match status" value="1"/>
</dbReference>
<dbReference type="InterPro" id="IPR013210">
    <property type="entry name" value="LRR_N_plant-typ"/>
</dbReference>
<dbReference type="FunFam" id="1.10.510.10:FF:000453">
    <property type="entry name" value="LRR receptor-like serine/threonine-protein kinase HSL2"/>
    <property type="match status" value="1"/>
</dbReference>
<keyword evidence="14 19" id="KW-0472">Membrane</keyword>
<evidence type="ECO:0000256" key="7">
    <source>
        <dbReference type="ARBA" id="ARBA00022692"/>
    </source>
</evidence>
<dbReference type="CDD" id="cd14066">
    <property type="entry name" value="STKc_IRAK"/>
    <property type="match status" value="1"/>
</dbReference>
<keyword evidence="22" id="KW-1185">Reference proteome</keyword>
<dbReference type="EMBL" id="CM035415">
    <property type="protein sequence ID" value="KAH7427550.1"/>
    <property type="molecule type" value="Genomic_DNA"/>
</dbReference>
<feature type="transmembrane region" description="Helical" evidence="19">
    <location>
        <begin position="582"/>
        <end position="604"/>
    </location>
</feature>
<evidence type="ECO:0000259" key="20">
    <source>
        <dbReference type="PROSITE" id="PS50011"/>
    </source>
</evidence>
<evidence type="ECO:0000256" key="11">
    <source>
        <dbReference type="ARBA" id="ARBA00022777"/>
    </source>
</evidence>
<keyword evidence="9" id="KW-0677">Repeat</keyword>
<dbReference type="GO" id="GO:0016020">
    <property type="term" value="C:membrane"/>
    <property type="evidence" value="ECO:0007669"/>
    <property type="project" value="UniProtKB-SubCell"/>
</dbReference>
<evidence type="ECO:0000256" key="9">
    <source>
        <dbReference type="ARBA" id="ARBA00022737"/>
    </source>
</evidence>
<proteinExistence type="inferred from homology"/>
<evidence type="ECO:0000256" key="14">
    <source>
        <dbReference type="ARBA" id="ARBA00023136"/>
    </source>
</evidence>
<keyword evidence="10 18" id="KW-0547">Nucleotide-binding</keyword>
<dbReference type="InterPro" id="IPR000719">
    <property type="entry name" value="Prot_kinase_dom"/>
</dbReference>
<evidence type="ECO:0000256" key="5">
    <source>
        <dbReference type="ARBA" id="ARBA00022614"/>
    </source>
</evidence>
<dbReference type="Gene3D" id="3.30.200.20">
    <property type="entry name" value="Phosphorylase Kinase, domain 1"/>
    <property type="match status" value="1"/>
</dbReference>
<dbReference type="FunFam" id="3.30.200.20:FF:000039">
    <property type="entry name" value="receptor-like protein kinase FERONIA"/>
    <property type="match status" value="1"/>
</dbReference>
<dbReference type="Proteomes" id="UP000825935">
    <property type="component" value="Chromosome 10"/>
</dbReference>
<dbReference type="GO" id="GO:0004674">
    <property type="term" value="F:protein serine/threonine kinase activity"/>
    <property type="evidence" value="ECO:0007669"/>
    <property type="project" value="UniProtKB-KW"/>
</dbReference>
<dbReference type="FunFam" id="3.80.10.10:FF:000363">
    <property type="entry name" value="Leucine-rich repeat family protein"/>
    <property type="match status" value="1"/>
</dbReference>
<sequence length="933" mass="101801">MEQMRISRKKRIRDSVLTSHFMHRGYLCQGSCYLIGRIDAMKPTKLFMSVLLLALQLGVSYSAVNNQDLAALQAIQQTWAPTPFSWSGDPCESLWFGITCDSTGSSVIKLVLPAQSLRGTLPSQIGNLTSLQTLDLSYNTGLVGNLPAELFLLSNLVELFLQNCGLTGAIPDEIGNLTKLKYLAMNQNLFTGTIPTTIGQLSELFWLDFSYNQMSGNLPLTLSNLTKAGHFHFQMNNFTGTIPVGIFSSKQPLVYLLLYDNFFDGPIPSDIGNLSSLDMLRLDFNNFTSVPPSLMELSTLTSLQLDHNSLTRDIVNVSRLTKLQSLYLGHNHFTASPIPSWFHSLSNLTSLNLENVGLEGPVPASLFALPKLEMVSLAYNHLNGTLDLTQANTVLMDINVQQNNITGLKGIFKGSINLQGNEICVSNPNISIDACSGGVTSNKSPPSSCGCRNGYSPNPTAATGTCLCSYPVMGIIVFTGLKVPLLSNTISMLQSCFVKKIPLLNSVDQVLILTTSSTTVTISIYPNNTQFWDVAAANIIISLISSKSVLTEEIGPFMFFPTGPYNHLVLSVSSGLSRGVKAGIAVGASILVVLIVAVAIYALLQMRRAEKAENISKPFASWEERDGGPLKLKGARFFTLAEIKKITNNFSKAHEVGVGGFGKVYRATLPSGEHVAIKRSDAGSQQGATEFKNEIELLSRVHHKNLVNLVGFCLEEQILIYEYLPNGTIRDSLSGKTSILMDWPRRLQVALDSARGLAYLHNEANPPIIHRDIKSANILLDENLVAKVADFGLSKLVGDGGKDLHTEVRGTLGYLDPEYYTTKKISDKSDVYSFGVVMLELITSRKPIDEGRYIVHEVRTALQRGGLPAVRKSLLDAAIEKSCPDLQLSTLLNLALRCVKASGDSRPSMTQVVKELESITSKDGENNYLSQQV</sequence>
<evidence type="ECO:0000256" key="3">
    <source>
        <dbReference type="ARBA" id="ARBA00012513"/>
    </source>
</evidence>
<keyword evidence="8" id="KW-0732">Signal</keyword>
<dbReference type="InterPro" id="IPR008271">
    <property type="entry name" value="Ser/Thr_kinase_AS"/>
</dbReference>
<dbReference type="PROSITE" id="PS00107">
    <property type="entry name" value="PROTEIN_KINASE_ATP"/>
    <property type="match status" value="1"/>
</dbReference>
<dbReference type="SMART" id="SM00369">
    <property type="entry name" value="LRR_TYP"/>
    <property type="match status" value="4"/>
</dbReference>
<keyword evidence="6" id="KW-0808">Transferase</keyword>
<comment type="caution">
    <text evidence="21">The sequence shown here is derived from an EMBL/GenBank/DDBJ whole genome shotgun (WGS) entry which is preliminary data.</text>
</comment>
<dbReference type="PROSITE" id="PS00108">
    <property type="entry name" value="PROTEIN_KINASE_ST"/>
    <property type="match status" value="1"/>
</dbReference>
<evidence type="ECO:0000256" key="17">
    <source>
        <dbReference type="ARBA" id="ARBA00048679"/>
    </source>
</evidence>
<dbReference type="InterPro" id="IPR011009">
    <property type="entry name" value="Kinase-like_dom_sf"/>
</dbReference>
<dbReference type="PROSITE" id="PS50011">
    <property type="entry name" value="PROTEIN_KINASE_DOM"/>
    <property type="match status" value="1"/>
</dbReference>
<evidence type="ECO:0000256" key="16">
    <source>
        <dbReference type="ARBA" id="ARBA00047899"/>
    </source>
</evidence>
<evidence type="ECO:0000256" key="2">
    <source>
        <dbReference type="ARBA" id="ARBA00008684"/>
    </source>
</evidence>
<dbReference type="Pfam" id="PF13855">
    <property type="entry name" value="LRR_8"/>
    <property type="match status" value="1"/>
</dbReference>
<evidence type="ECO:0000256" key="1">
    <source>
        <dbReference type="ARBA" id="ARBA00004167"/>
    </source>
</evidence>
<dbReference type="PANTHER" id="PTHR45974:SF266">
    <property type="entry name" value="LEUCINE-RICH REPEAT RECEPTOR PROTEIN KINASE HPCA1"/>
    <property type="match status" value="1"/>
</dbReference>
<comment type="similarity">
    <text evidence="2">Belongs to the protein kinase superfamily. Ser/Thr protein kinase family.</text>
</comment>
<comment type="subcellular location">
    <subcellularLocation>
        <location evidence="1">Membrane</location>
        <topology evidence="1">Single-pass membrane protein</topology>
    </subcellularLocation>
</comment>
<feature type="domain" description="Protein kinase" evidence="20">
    <location>
        <begin position="650"/>
        <end position="929"/>
    </location>
</feature>
<dbReference type="GO" id="GO:0005524">
    <property type="term" value="F:ATP binding"/>
    <property type="evidence" value="ECO:0007669"/>
    <property type="project" value="UniProtKB-UniRule"/>
</dbReference>
<keyword evidence="15" id="KW-0325">Glycoprotein</keyword>
<dbReference type="OrthoDB" id="2015206at2759"/>
<keyword evidence="13 19" id="KW-1133">Transmembrane helix</keyword>
<dbReference type="Gene3D" id="3.80.10.10">
    <property type="entry name" value="Ribonuclease Inhibitor"/>
    <property type="match status" value="3"/>
</dbReference>
<evidence type="ECO:0000313" key="22">
    <source>
        <dbReference type="Proteomes" id="UP000825935"/>
    </source>
</evidence>
<dbReference type="SUPFAM" id="SSF56112">
    <property type="entry name" value="Protein kinase-like (PK-like)"/>
    <property type="match status" value="1"/>
</dbReference>
<dbReference type="AlphaFoldDB" id="A0A8T2TZ49"/>
<comment type="catalytic activity">
    <reaction evidence="17">
        <text>L-seryl-[protein] + ATP = O-phospho-L-seryl-[protein] + ADP + H(+)</text>
        <dbReference type="Rhea" id="RHEA:17989"/>
        <dbReference type="Rhea" id="RHEA-COMP:9863"/>
        <dbReference type="Rhea" id="RHEA-COMP:11604"/>
        <dbReference type="ChEBI" id="CHEBI:15378"/>
        <dbReference type="ChEBI" id="CHEBI:29999"/>
        <dbReference type="ChEBI" id="CHEBI:30616"/>
        <dbReference type="ChEBI" id="CHEBI:83421"/>
        <dbReference type="ChEBI" id="CHEBI:456216"/>
        <dbReference type="EC" id="2.7.11.1"/>
    </reaction>
</comment>
<dbReference type="SMART" id="SM00220">
    <property type="entry name" value="S_TKc"/>
    <property type="match status" value="1"/>
</dbReference>
<protein>
    <recommendedName>
        <fullName evidence="3">non-specific serine/threonine protein kinase</fullName>
        <ecNumber evidence="3">2.7.11.1</ecNumber>
    </recommendedName>
</protein>
<dbReference type="InterPro" id="IPR001611">
    <property type="entry name" value="Leu-rich_rpt"/>
</dbReference>
<evidence type="ECO:0000256" key="12">
    <source>
        <dbReference type="ARBA" id="ARBA00022840"/>
    </source>
</evidence>
<organism evidence="21 22">
    <name type="scientific">Ceratopteris richardii</name>
    <name type="common">Triangle waterfern</name>
    <dbReference type="NCBI Taxonomy" id="49495"/>
    <lineage>
        <taxon>Eukaryota</taxon>
        <taxon>Viridiplantae</taxon>
        <taxon>Streptophyta</taxon>
        <taxon>Embryophyta</taxon>
        <taxon>Tracheophyta</taxon>
        <taxon>Polypodiopsida</taxon>
        <taxon>Polypodiidae</taxon>
        <taxon>Polypodiales</taxon>
        <taxon>Pteridineae</taxon>
        <taxon>Pteridaceae</taxon>
        <taxon>Parkerioideae</taxon>
        <taxon>Ceratopteris</taxon>
    </lineage>
</organism>
<dbReference type="InterPro" id="IPR032675">
    <property type="entry name" value="LRR_dom_sf"/>
</dbReference>
<gene>
    <name evidence="21" type="ORF">KP509_10G048900</name>
</gene>
<dbReference type="Pfam" id="PF07714">
    <property type="entry name" value="PK_Tyr_Ser-Thr"/>
    <property type="match status" value="1"/>
</dbReference>
<evidence type="ECO:0000256" key="15">
    <source>
        <dbReference type="ARBA" id="ARBA00023180"/>
    </source>
</evidence>
<keyword evidence="7 19" id="KW-0812">Transmembrane</keyword>